<reference evidence="15 16" key="1">
    <citation type="submission" date="2020-07" db="EMBL/GenBank/DDBJ databases">
        <title>Genome of Haloechinothrix sp.</title>
        <authorList>
            <person name="Tang S.-K."/>
            <person name="Yang L."/>
            <person name="Zhu W.-Y."/>
        </authorList>
    </citation>
    <scope>NUCLEOTIDE SEQUENCE [LARGE SCALE GENOMIC DNA]</scope>
    <source>
        <strain evidence="15 16">YIM 98757</strain>
    </source>
</reference>
<dbReference type="EMBL" id="JACCKD010000008">
    <property type="protein sequence ID" value="MBA0127644.1"/>
    <property type="molecule type" value="Genomic_DNA"/>
</dbReference>
<dbReference type="Pfam" id="PF00474">
    <property type="entry name" value="SSF"/>
    <property type="match status" value="1"/>
</dbReference>
<evidence type="ECO:0000256" key="4">
    <source>
        <dbReference type="ARBA" id="ARBA00022475"/>
    </source>
</evidence>
<keyword evidence="4 14" id="KW-1003">Cell membrane</keyword>
<comment type="function">
    <text evidence="14">Catalyzes the sodium-dependent uptake of extracellular L-proline.</text>
</comment>
<organism evidence="15 16">
    <name type="scientific">Haloechinothrix aidingensis</name>
    <dbReference type="NCBI Taxonomy" id="2752311"/>
    <lineage>
        <taxon>Bacteria</taxon>
        <taxon>Bacillati</taxon>
        <taxon>Actinomycetota</taxon>
        <taxon>Actinomycetes</taxon>
        <taxon>Pseudonocardiales</taxon>
        <taxon>Pseudonocardiaceae</taxon>
        <taxon>Haloechinothrix</taxon>
    </lineage>
</organism>
<evidence type="ECO:0000256" key="10">
    <source>
        <dbReference type="ARBA" id="ARBA00023136"/>
    </source>
</evidence>
<evidence type="ECO:0000313" key="16">
    <source>
        <dbReference type="Proteomes" id="UP000582974"/>
    </source>
</evidence>
<dbReference type="NCBIfam" id="TIGR00813">
    <property type="entry name" value="sss"/>
    <property type="match status" value="1"/>
</dbReference>
<feature type="transmembrane region" description="Helical" evidence="14">
    <location>
        <begin position="296"/>
        <end position="318"/>
    </location>
</feature>
<comment type="caution">
    <text evidence="15">The sequence shown here is derived from an EMBL/GenBank/DDBJ whole genome shotgun (WGS) entry which is preliminary data.</text>
</comment>
<comment type="subcellular location">
    <subcellularLocation>
        <location evidence="1 14">Cell membrane</location>
        <topology evidence="1 14">Multi-pass membrane protein</topology>
    </subcellularLocation>
</comment>
<keyword evidence="16" id="KW-1185">Reference proteome</keyword>
<evidence type="ECO:0000256" key="2">
    <source>
        <dbReference type="ARBA" id="ARBA00006434"/>
    </source>
</evidence>
<dbReference type="CDD" id="cd11475">
    <property type="entry name" value="SLC5sbd_PutP"/>
    <property type="match status" value="1"/>
</dbReference>
<evidence type="ECO:0000256" key="13">
    <source>
        <dbReference type="RuleBase" id="RU362091"/>
    </source>
</evidence>
<evidence type="ECO:0000313" key="15">
    <source>
        <dbReference type="EMBL" id="MBA0127644.1"/>
    </source>
</evidence>
<feature type="transmembrane region" description="Helical" evidence="14">
    <location>
        <begin position="131"/>
        <end position="160"/>
    </location>
</feature>
<evidence type="ECO:0000256" key="7">
    <source>
        <dbReference type="ARBA" id="ARBA00022989"/>
    </source>
</evidence>
<evidence type="ECO:0000256" key="3">
    <source>
        <dbReference type="ARBA" id="ARBA00022448"/>
    </source>
</evidence>
<evidence type="ECO:0000256" key="5">
    <source>
        <dbReference type="ARBA" id="ARBA00022692"/>
    </source>
</evidence>
<dbReference type="GO" id="GO:0005298">
    <property type="term" value="F:proline:sodium symporter activity"/>
    <property type="evidence" value="ECO:0007669"/>
    <property type="project" value="UniProtKB-UniRule"/>
</dbReference>
<keyword evidence="7 14" id="KW-1133">Transmembrane helix</keyword>
<feature type="transmembrane region" description="Helical" evidence="14">
    <location>
        <begin position="389"/>
        <end position="409"/>
    </location>
</feature>
<dbReference type="PANTHER" id="PTHR48086">
    <property type="entry name" value="SODIUM/PROLINE SYMPORTER-RELATED"/>
    <property type="match status" value="1"/>
</dbReference>
<evidence type="ECO:0000256" key="8">
    <source>
        <dbReference type="ARBA" id="ARBA00023053"/>
    </source>
</evidence>
<dbReference type="InterPro" id="IPR018212">
    <property type="entry name" value="Na/solute_symporter_CS"/>
</dbReference>
<dbReference type="GO" id="GO:0015824">
    <property type="term" value="P:proline transport"/>
    <property type="evidence" value="ECO:0007669"/>
    <property type="project" value="UniProtKB-UniRule"/>
</dbReference>
<evidence type="ECO:0000256" key="14">
    <source>
        <dbReference type="RuleBase" id="RU366012"/>
    </source>
</evidence>
<dbReference type="PANTHER" id="PTHR48086:SF3">
    <property type="entry name" value="SODIUM_PROLINE SYMPORTER"/>
    <property type="match status" value="1"/>
</dbReference>
<feature type="transmembrane region" description="Helical" evidence="14">
    <location>
        <begin position="166"/>
        <end position="193"/>
    </location>
</feature>
<feature type="transmembrane region" description="Helical" evidence="14">
    <location>
        <begin position="7"/>
        <end position="26"/>
    </location>
</feature>
<accession>A0A838AE96</accession>
<comment type="similarity">
    <text evidence="2 13">Belongs to the sodium:solute symporter (SSF) (TC 2.A.21) family.</text>
</comment>
<feature type="transmembrane region" description="Helical" evidence="14">
    <location>
        <begin position="444"/>
        <end position="461"/>
    </location>
</feature>
<feature type="transmembrane region" description="Helical" evidence="14">
    <location>
        <begin position="67"/>
        <end position="93"/>
    </location>
</feature>
<dbReference type="PROSITE" id="PS00457">
    <property type="entry name" value="NA_SOLUT_SYMP_2"/>
    <property type="match status" value="1"/>
</dbReference>
<feature type="transmembrane region" description="Helical" evidence="14">
    <location>
        <begin position="473"/>
        <end position="495"/>
    </location>
</feature>
<dbReference type="InterPro" id="IPR038377">
    <property type="entry name" value="Na/Glc_symporter_sf"/>
</dbReference>
<protein>
    <recommendedName>
        <fullName evidence="14">Sodium/proline symporter</fullName>
    </recommendedName>
    <alternativeName>
        <fullName evidence="14">Proline permease</fullName>
    </alternativeName>
</protein>
<keyword evidence="8 14" id="KW-0915">Sodium</keyword>
<gene>
    <name evidence="15" type="primary">putP</name>
    <name evidence="15" type="ORF">H0B56_19040</name>
</gene>
<feature type="transmembrane region" description="Helical" evidence="14">
    <location>
        <begin position="251"/>
        <end position="270"/>
    </location>
</feature>
<evidence type="ECO:0000256" key="1">
    <source>
        <dbReference type="ARBA" id="ARBA00004651"/>
    </source>
</evidence>
<evidence type="ECO:0000256" key="6">
    <source>
        <dbReference type="ARBA" id="ARBA00022847"/>
    </source>
</evidence>
<keyword evidence="3 14" id="KW-0813">Transport</keyword>
<dbReference type="GO" id="GO:0005886">
    <property type="term" value="C:plasma membrane"/>
    <property type="evidence" value="ECO:0007669"/>
    <property type="project" value="UniProtKB-SubCell"/>
</dbReference>
<comment type="catalytic activity">
    <reaction evidence="12">
        <text>L-proline(in) + Na(+)(in) = L-proline(out) + Na(+)(out)</text>
        <dbReference type="Rhea" id="RHEA:28967"/>
        <dbReference type="ChEBI" id="CHEBI:29101"/>
        <dbReference type="ChEBI" id="CHEBI:60039"/>
    </reaction>
</comment>
<evidence type="ECO:0000256" key="11">
    <source>
        <dbReference type="ARBA" id="ARBA00023201"/>
    </source>
</evidence>
<dbReference type="InterPro" id="IPR011851">
    <property type="entry name" value="Na/Pro_symporter"/>
</dbReference>
<comment type="caution">
    <text evidence="14">Lacks conserved residue(s) required for the propagation of feature annotation.</text>
</comment>
<dbReference type="InterPro" id="IPR050277">
    <property type="entry name" value="Sodium:Solute_Symporter"/>
</dbReference>
<feature type="transmembrane region" description="Helical" evidence="14">
    <location>
        <begin position="421"/>
        <end position="439"/>
    </location>
</feature>
<keyword evidence="10 14" id="KW-0472">Membrane</keyword>
<dbReference type="InterPro" id="IPR001734">
    <property type="entry name" value="Na/solute_symporter"/>
</dbReference>
<proteinExistence type="inferred from homology"/>
<dbReference type="Gene3D" id="1.20.1730.10">
    <property type="entry name" value="Sodium/glucose cotransporter"/>
    <property type="match status" value="1"/>
</dbReference>
<dbReference type="AlphaFoldDB" id="A0A838AE96"/>
<keyword evidence="14" id="KW-0029">Amino-acid transport</keyword>
<keyword evidence="9 14" id="KW-0406">Ion transport</keyword>
<feature type="transmembrane region" description="Helical" evidence="14">
    <location>
        <begin position="200"/>
        <end position="220"/>
    </location>
</feature>
<sequence>MENQTGTVVTFIIYLAIMLAIGVWVYRHTATLSDFVLGGRKLNSPTAALSANASDMSSWLLMGLPGAAYLSGLAAGWIGVGLAVGLYLSWLIVAARLRTYTEITTDVGTGRPADALTISAFFEHRFEDRTALLRTASAVVIIVFYCVYVSSMLVAAGVLFDQLFGIAAPTAMTIGVLAIVSYTFLGGFLAVSYTDVLQGILMWFALLVVPVTAMVSLGGAGSTIEQISDQAAGLLGAATEVSFSDGSWSSVGTLGAVAIISSLAWGFGYFGQPHILARFMGIRSAAAVPLARRISVTWSATAMAFAVAVGLVGIAYYADSPLGGDGEQETVFIALVQDLLPSWLAGILLAAILAAIMSTADSQLLVASSSLTEDIYRARIDRDAPPMRLVWIGRATVIGVAVVAYLLALQGGTVLELVANAWAGFGASFGPVILLALYWRRFNWAGALAGLLGGALTVLIWPRIDTEGGLFDIGLYEMVPAVIVSFLLAAIVNFAGPTPSQTVRDDFAKAVDMAKPKPRTPSADRP</sequence>
<dbReference type="NCBIfam" id="TIGR02121">
    <property type="entry name" value="Na_Pro_sym"/>
    <property type="match status" value="1"/>
</dbReference>
<evidence type="ECO:0000256" key="9">
    <source>
        <dbReference type="ARBA" id="ARBA00023065"/>
    </source>
</evidence>
<dbReference type="RefSeq" id="WP_180894474.1">
    <property type="nucleotide sequence ID" value="NZ_JACCKD010000008.1"/>
</dbReference>
<name>A0A838AE96_9PSEU</name>
<dbReference type="Proteomes" id="UP000582974">
    <property type="component" value="Unassembled WGS sequence"/>
</dbReference>
<dbReference type="PROSITE" id="PS50283">
    <property type="entry name" value="NA_SOLUT_SYMP_3"/>
    <property type="match status" value="1"/>
</dbReference>
<evidence type="ECO:0000256" key="12">
    <source>
        <dbReference type="ARBA" id="ARBA00033708"/>
    </source>
</evidence>
<keyword evidence="11 14" id="KW-0739">Sodium transport</keyword>
<keyword evidence="6 14" id="KW-0769">Symport</keyword>
<dbReference type="GO" id="GO:0031402">
    <property type="term" value="F:sodium ion binding"/>
    <property type="evidence" value="ECO:0007669"/>
    <property type="project" value="UniProtKB-UniRule"/>
</dbReference>
<keyword evidence="5 14" id="KW-0812">Transmembrane</keyword>